<dbReference type="OMA" id="MGKLLQF"/>
<evidence type="ECO:0000313" key="3">
    <source>
        <dbReference type="EMBL" id="ELU10621.1"/>
    </source>
</evidence>
<protein>
    <submittedName>
        <fullName evidence="3 4">Uncharacterized protein</fullName>
    </submittedName>
</protein>
<dbReference type="OrthoDB" id="432528at2759"/>
<dbReference type="InterPro" id="IPR015915">
    <property type="entry name" value="Kelch-typ_b-propeller"/>
</dbReference>
<keyword evidence="1" id="KW-0880">Kelch repeat</keyword>
<name>R7V2S1_CAPTE</name>
<evidence type="ECO:0000256" key="2">
    <source>
        <dbReference type="ARBA" id="ARBA00022737"/>
    </source>
</evidence>
<keyword evidence="2" id="KW-0677">Repeat</keyword>
<keyword evidence="5" id="KW-1185">Reference proteome</keyword>
<evidence type="ECO:0000313" key="4">
    <source>
        <dbReference type="EnsemblMetazoa" id="CapteP215154"/>
    </source>
</evidence>
<dbReference type="Proteomes" id="UP000014760">
    <property type="component" value="Unassembled WGS sequence"/>
</dbReference>
<dbReference type="EMBL" id="KB297336">
    <property type="protein sequence ID" value="ELU10621.1"/>
    <property type="molecule type" value="Genomic_DNA"/>
</dbReference>
<dbReference type="PANTHER" id="PTHR46228">
    <property type="entry name" value="KELCH DOMAIN-CONTAINING PROTEIN"/>
    <property type="match status" value="1"/>
</dbReference>
<dbReference type="EMBL" id="AMQN01005991">
    <property type="status" value="NOT_ANNOTATED_CDS"/>
    <property type="molecule type" value="Genomic_DNA"/>
</dbReference>
<reference evidence="5" key="1">
    <citation type="submission" date="2012-12" db="EMBL/GenBank/DDBJ databases">
        <authorList>
            <person name="Hellsten U."/>
            <person name="Grimwood J."/>
            <person name="Chapman J.A."/>
            <person name="Shapiro H."/>
            <person name="Aerts A."/>
            <person name="Otillar R.P."/>
            <person name="Terry A.Y."/>
            <person name="Boore J.L."/>
            <person name="Simakov O."/>
            <person name="Marletaz F."/>
            <person name="Cho S.-J."/>
            <person name="Edsinger-Gonzales E."/>
            <person name="Havlak P."/>
            <person name="Kuo D.-H."/>
            <person name="Larsson T."/>
            <person name="Lv J."/>
            <person name="Arendt D."/>
            <person name="Savage R."/>
            <person name="Osoegawa K."/>
            <person name="de Jong P."/>
            <person name="Lindberg D.R."/>
            <person name="Seaver E.C."/>
            <person name="Weisblat D.A."/>
            <person name="Putnam N.H."/>
            <person name="Grigoriev I.V."/>
            <person name="Rokhsar D.S."/>
        </authorList>
    </citation>
    <scope>NUCLEOTIDE SEQUENCE</scope>
    <source>
        <strain evidence="5">I ESC-2004</strain>
    </source>
</reference>
<dbReference type="STRING" id="283909.R7V2S1"/>
<dbReference type="PANTHER" id="PTHR46228:SF2">
    <property type="entry name" value="KELCH REPEAT PROTEIN (AFU_ORTHOLOGUE AFUA_4G14350)"/>
    <property type="match status" value="1"/>
</dbReference>
<dbReference type="SUPFAM" id="SSF117281">
    <property type="entry name" value="Kelch motif"/>
    <property type="match status" value="2"/>
</dbReference>
<accession>R7V2S1</accession>
<dbReference type="HOGENOM" id="CLU_042804_0_0_1"/>
<organism evidence="3">
    <name type="scientific">Capitella teleta</name>
    <name type="common">Polychaete worm</name>
    <dbReference type="NCBI Taxonomy" id="283909"/>
    <lineage>
        <taxon>Eukaryota</taxon>
        <taxon>Metazoa</taxon>
        <taxon>Spiralia</taxon>
        <taxon>Lophotrochozoa</taxon>
        <taxon>Annelida</taxon>
        <taxon>Polychaeta</taxon>
        <taxon>Sedentaria</taxon>
        <taxon>Scolecida</taxon>
        <taxon>Capitellidae</taxon>
        <taxon>Capitella</taxon>
    </lineage>
</organism>
<reference evidence="4" key="3">
    <citation type="submission" date="2015-06" db="UniProtKB">
        <authorList>
            <consortium name="EnsemblMetazoa"/>
        </authorList>
    </citation>
    <scope>IDENTIFICATION</scope>
</reference>
<dbReference type="Pfam" id="PF24681">
    <property type="entry name" value="Kelch_KLHDC2_KLHL20_DRC7"/>
    <property type="match status" value="2"/>
</dbReference>
<evidence type="ECO:0000313" key="5">
    <source>
        <dbReference type="Proteomes" id="UP000014760"/>
    </source>
</evidence>
<proteinExistence type="predicted"/>
<dbReference type="EnsemblMetazoa" id="CapteT215154">
    <property type="protein sequence ID" value="CapteP215154"/>
    <property type="gene ID" value="CapteG215154"/>
</dbReference>
<reference evidence="3 5" key="2">
    <citation type="journal article" date="2013" name="Nature">
        <title>Insights into bilaterian evolution from three spiralian genomes.</title>
        <authorList>
            <person name="Simakov O."/>
            <person name="Marletaz F."/>
            <person name="Cho S.J."/>
            <person name="Edsinger-Gonzales E."/>
            <person name="Havlak P."/>
            <person name="Hellsten U."/>
            <person name="Kuo D.H."/>
            <person name="Larsson T."/>
            <person name="Lv J."/>
            <person name="Arendt D."/>
            <person name="Savage R."/>
            <person name="Osoegawa K."/>
            <person name="de Jong P."/>
            <person name="Grimwood J."/>
            <person name="Chapman J.A."/>
            <person name="Shapiro H."/>
            <person name="Aerts A."/>
            <person name="Otillar R.P."/>
            <person name="Terry A.Y."/>
            <person name="Boore J.L."/>
            <person name="Grigoriev I.V."/>
            <person name="Lindberg D.R."/>
            <person name="Seaver E.C."/>
            <person name="Weisblat D.A."/>
            <person name="Putnam N.H."/>
            <person name="Rokhsar D.S."/>
        </authorList>
    </citation>
    <scope>NUCLEOTIDE SEQUENCE</scope>
    <source>
        <strain evidence="3 5">I ESC-2004</strain>
    </source>
</reference>
<dbReference type="Gene3D" id="2.120.10.80">
    <property type="entry name" value="Kelch-type beta propeller"/>
    <property type="match status" value="2"/>
</dbReference>
<sequence>MSTNEPIFQPTPQAGHTAVCFGDTVVVWGGYTVTVTMHNYHTERYIDPEKLSVYDVETDSWRRVPTTGKAPPAKSGASAVAVGRHMYIVGGNSAVTHNANHTYCLDFPRRTWKYIPTGDPGENPSVRDKFSAWHYNNKIYIFGGYGPSLDDYLYEHGRYVVDESMDSIDRGWNNQLLALDLDTHRWSDIHTSGSVPTARAAHATVIVDDRALDVTGDIPCGRSWHSFTPFDNRHLFLYGGYSQDNQALSDCWIFDTGSCTWKEMPNRKQHRLWHTANKTSSGDIVIFGGCENDILNHNVDMRQSNEIMLFRFSPKSLVCISLDLAVNFRKILAPEFCDLPKSLRERVKRRIQCRILTDRLKKPNSDPNLVFDGQSGQTCDIS</sequence>
<evidence type="ECO:0000256" key="1">
    <source>
        <dbReference type="ARBA" id="ARBA00022441"/>
    </source>
</evidence>
<dbReference type="AlphaFoldDB" id="R7V2S1"/>
<gene>
    <name evidence="3" type="ORF">CAPTEDRAFT_215154</name>
</gene>